<proteinExistence type="predicted"/>
<feature type="transmembrane region" description="Helical" evidence="1">
    <location>
        <begin position="152"/>
        <end position="170"/>
    </location>
</feature>
<evidence type="ECO:0000256" key="1">
    <source>
        <dbReference type="SAM" id="Phobius"/>
    </source>
</evidence>
<name>A0A941HYI1_9MICO</name>
<feature type="transmembrane region" description="Helical" evidence="1">
    <location>
        <begin position="73"/>
        <end position="91"/>
    </location>
</feature>
<keyword evidence="3" id="KW-1185">Reference proteome</keyword>
<keyword evidence="1" id="KW-0472">Membrane</keyword>
<dbReference type="RefSeq" id="WP_211602229.1">
    <property type="nucleotide sequence ID" value="NZ_JAGSNF010000008.1"/>
</dbReference>
<keyword evidence="1" id="KW-1133">Transmembrane helix</keyword>
<evidence type="ECO:0000313" key="3">
    <source>
        <dbReference type="Proteomes" id="UP000677016"/>
    </source>
</evidence>
<dbReference type="EMBL" id="JAGSNF010000008">
    <property type="protein sequence ID" value="MBR7742988.1"/>
    <property type="molecule type" value="Genomic_DNA"/>
</dbReference>
<protein>
    <recommendedName>
        <fullName evidence="4">DUF1772 domain-containing protein</fullName>
    </recommendedName>
</protein>
<evidence type="ECO:0000313" key="2">
    <source>
        <dbReference type="EMBL" id="MBR7742988.1"/>
    </source>
</evidence>
<organism evidence="2 3">
    <name type="scientific">Phycicoccus avicenniae</name>
    <dbReference type="NCBI Taxonomy" id="2828860"/>
    <lineage>
        <taxon>Bacteria</taxon>
        <taxon>Bacillati</taxon>
        <taxon>Actinomycetota</taxon>
        <taxon>Actinomycetes</taxon>
        <taxon>Micrococcales</taxon>
        <taxon>Intrasporangiaceae</taxon>
        <taxon>Phycicoccus</taxon>
    </lineage>
</organism>
<comment type="caution">
    <text evidence="2">The sequence shown here is derived from an EMBL/GenBank/DDBJ whole genome shotgun (WGS) entry which is preliminary data.</text>
</comment>
<keyword evidence="1" id="KW-0812">Transmembrane</keyword>
<sequence length="189" mass="19357">MTPPAVLRSPRGDVPRGAVRGRGSRVTAVVGVAATSAFATGGLLTQTVVVPMWRGMEPVTFLTVFGSAGPATGATLLPVELLSVAGLALCAGRAIRHRTPGRVLWTVACAAMVLTLLLLPAYFSGANGALLDPGFPPTAVSDELALWHRWNWVRTGLALLATAASVAALVRDGGQPGRATTEPGAASLR</sequence>
<feature type="transmembrane region" description="Helical" evidence="1">
    <location>
        <begin position="26"/>
        <end position="53"/>
    </location>
</feature>
<dbReference type="AlphaFoldDB" id="A0A941HYI1"/>
<accession>A0A941HYI1</accession>
<reference evidence="2" key="1">
    <citation type="submission" date="2021-04" db="EMBL/GenBank/DDBJ databases">
        <title>Phycicoccus avicenniae sp. nov., a novel endophytic actinomycetes isolated from branch of Avicennia mariana.</title>
        <authorList>
            <person name="Tuo L."/>
        </authorList>
    </citation>
    <scope>NUCLEOTIDE SEQUENCE</scope>
    <source>
        <strain evidence="2">BSK3Z-2</strain>
    </source>
</reference>
<feature type="transmembrane region" description="Helical" evidence="1">
    <location>
        <begin position="103"/>
        <end position="123"/>
    </location>
</feature>
<dbReference type="Proteomes" id="UP000677016">
    <property type="component" value="Unassembled WGS sequence"/>
</dbReference>
<evidence type="ECO:0008006" key="4">
    <source>
        <dbReference type="Google" id="ProtNLM"/>
    </source>
</evidence>
<gene>
    <name evidence="2" type="ORF">KC207_06770</name>
</gene>